<proteinExistence type="predicted"/>
<dbReference type="Proteomes" id="UP000195331">
    <property type="component" value="Plasmid unnamed2"/>
</dbReference>
<dbReference type="EMBL" id="CP020811">
    <property type="protein sequence ID" value="ART74332.1"/>
    <property type="molecule type" value="Genomic_DNA"/>
</dbReference>
<reference evidence="1 2" key="1">
    <citation type="submission" date="2017-04" db="EMBL/GenBank/DDBJ databases">
        <title>Whole Genome Sequence of 1,4-Dioxane Degrading Bacterium Mycobacterium dioxanotrophicus PH-06.</title>
        <authorList>
            <person name="He Y."/>
        </authorList>
    </citation>
    <scope>NUCLEOTIDE SEQUENCE [LARGE SCALE GENOMIC DNA]</scope>
    <source>
        <strain evidence="1 2">PH-06</strain>
        <plasmid evidence="1 2">unnamed2</plasmid>
    </source>
</reference>
<keyword evidence="2" id="KW-1185">Reference proteome</keyword>
<accession>A0A1Y0CGP9</accession>
<name>A0A1Y0CGP9_9MYCO</name>
<protein>
    <submittedName>
        <fullName evidence="1">Uncharacterized protein</fullName>
    </submittedName>
</protein>
<dbReference type="AlphaFoldDB" id="A0A1Y0CGP9"/>
<geneLocation type="plasmid" evidence="1 2">
    <name>unnamed2</name>
</geneLocation>
<gene>
    <name evidence="1" type="ORF">BTO20_37555</name>
</gene>
<dbReference type="OrthoDB" id="4623781at2"/>
<dbReference type="RefSeq" id="WP_087083563.1">
    <property type="nucleotide sequence ID" value="NZ_CP020811.1"/>
</dbReference>
<sequence>MEIDFALAWTFVDAIDGKPRQMRFAYEPGSQRGQLVAAVACATRTDNHDTIAISRTGVAYTDIEHALTGWQDWATIAPGLVSLTAIRQRITSAGLA</sequence>
<evidence type="ECO:0000313" key="1">
    <source>
        <dbReference type="EMBL" id="ART74332.1"/>
    </source>
</evidence>
<dbReference type="KEGG" id="mdx:BTO20_37555"/>
<organism evidence="1 2">
    <name type="scientific">Mycobacterium dioxanotrophicus</name>
    <dbReference type="NCBI Taxonomy" id="482462"/>
    <lineage>
        <taxon>Bacteria</taxon>
        <taxon>Bacillati</taxon>
        <taxon>Actinomycetota</taxon>
        <taxon>Actinomycetes</taxon>
        <taxon>Mycobacteriales</taxon>
        <taxon>Mycobacteriaceae</taxon>
        <taxon>Mycobacterium</taxon>
    </lineage>
</organism>
<keyword evidence="1" id="KW-0614">Plasmid</keyword>
<evidence type="ECO:0000313" key="2">
    <source>
        <dbReference type="Proteomes" id="UP000195331"/>
    </source>
</evidence>